<keyword evidence="1" id="KW-0812">Transmembrane</keyword>
<name>X6PDY2_RETFI</name>
<gene>
    <name evidence="2" type="ORF">RFI_00744</name>
</gene>
<dbReference type="EMBL" id="ASPP01000787">
    <property type="protein sequence ID" value="ETO36318.1"/>
    <property type="molecule type" value="Genomic_DNA"/>
</dbReference>
<evidence type="ECO:0000313" key="3">
    <source>
        <dbReference type="Proteomes" id="UP000023152"/>
    </source>
</evidence>
<organism evidence="2 3">
    <name type="scientific">Reticulomyxa filosa</name>
    <dbReference type="NCBI Taxonomy" id="46433"/>
    <lineage>
        <taxon>Eukaryota</taxon>
        <taxon>Sar</taxon>
        <taxon>Rhizaria</taxon>
        <taxon>Retaria</taxon>
        <taxon>Foraminifera</taxon>
        <taxon>Monothalamids</taxon>
        <taxon>Reticulomyxidae</taxon>
        <taxon>Reticulomyxa</taxon>
    </lineage>
</organism>
<evidence type="ECO:0000256" key="1">
    <source>
        <dbReference type="SAM" id="Phobius"/>
    </source>
</evidence>
<protein>
    <submittedName>
        <fullName evidence="2">Uncharacterized protein</fullName>
    </submittedName>
</protein>
<keyword evidence="3" id="KW-1185">Reference proteome</keyword>
<dbReference type="AlphaFoldDB" id="X6PDY2"/>
<proteinExistence type="predicted"/>
<keyword evidence="1" id="KW-0472">Membrane</keyword>
<evidence type="ECO:0000313" key="2">
    <source>
        <dbReference type="EMBL" id="ETO36318.1"/>
    </source>
</evidence>
<dbReference type="Proteomes" id="UP000023152">
    <property type="component" value="Unassembled WGS sequence"/>
</dbReference>
<feature type="transmembrane region" description="Helical" evidence="1">
    <location>
        <begin position="29"/>
        <end position="46"/>
    </location>
</feature>
<accession>X6PDY2</accession>
<keyword evidence="1" id="KW-1133">Transmembrane helix</keyword>
<reference evidence="2 3" key="1">
    <citation type="journal article" date="2013" name="Curr. Biol.">
        <title>The Genome of the Foraminiferan Reticulomyxa filosa.</title>
        <authorList>
            <person name="Glockner G."/>
            <person name="Hulsmann N."/>
            <person name="Schleicher M."/>
            <person name="Noegel A.A."/>
            <person name="Eichinger L."/>
            <person name="Gallinger C."/>
            <person name="Pawlowski J."/>
            <person name="Sierra R."/>
            <person name="Euteneuer U."/>
            <person name="Pillet L."/>
            <person name="Moustafa A."/>
            <person name="Platzer M."/>
            <person name="Groth M."/>
            <person name="Szafranski K."/>
            <person name="Schliwa M."/>
        </authorList>
    </citation>
    <scope>NUCLEOTIDE SEQUENCE [LARGE SCALE GENOMIC DNA]</scope>
</reference>
<comment type="caution">
    <text evidence="2">The sequence shown here is derived from an EMBL/GenBank/DDBJ whole genome shotgun (WGS) entry which is preliminary data.</text>
</comment>
<sequence>MAFYSPNNEYLLPRPQLVGQSTEPFVRNFVYGSIYGGVISAMFSYGKRKKKKMKQQTNMYIDLMLKYIKIIIGNPLHRACKLTAFWGVVFAFGYTRSLYNSPGFLKRTDVFKPNWTREFIFYFYLFFVL</sequence>